<organism evidence="1">
    <name type="scientific">marine sediment metagenome</name>
    <dbReference type="NCBI Taxonomy" id="412755"/>
    <lineage>
        <taxon>unclassified sequences</taxon>
        <taxon>metagenomes</taxon>
        <taxon>ecological metagenomes</taxon>
    </lineage>
</organism>
<name>A0A0F9S5H1_9ZZZZ</name>
<sequence>RQRVGTLKRKGVKYVKQDPLTERQYRAVVNSELSNNGYYESKHWGNTIALDYDTGKYQVWDGKTYYFFNKRKKAVDKFIELHEYKPTRKELVAFSKEVIKIFDTHTDNDLNPKAKPSQGFESDADVWHISRMYLTDFQELLTYGTDEQTVLIPTLLLNSNIITITQMTGDNYMVYLKNTKFSGKFKIEKEIEYPNIKVEFRP</sequence>
<proteinExistence type="predicted"/>
<evidence type="ECO:0000313" key="1">
    <source>
        <dbReference type="EMBL" id="KKN64120.1"/>
    </source>
</evidence>
<dbReference type="AlphaFoldDB" id="A0A0F9S5H1"/>
<accession>A0A0F9S5H1</accession>
<feature type="non-terminal residue" evidence="1">
    <location>
        <position position="1"/>
    </location>
</feature>
<gene>
    <name evidence="1" type="ORF">LCGC14_0495470</name>
</gene>
<comment type="caution">
    <text evidence="1">The sequence shown here is derived from an EMBL/GenBank/DDBJ whole genome shotgun (WGS) entry which is preliminary data.</text>
</comment>
<protein>
    <submittedName>
        <fullName evidence="1">Uncharacterized protein</fullName>
    </submittedName>
</protein>
<reference evidence="1" key="1">
    <citation type="journal article" date="2015" name="Nature">
        <title>Complex archaea that bridge the gap between prokaryotes and eukaryotes.</title>
        <authorList>
            <person name="Spang A."/>
            <person name="Saw J.H."/>
            <person name="Jorgensen S.L."/>
            <person name="Zaremba-Niedzwiedzka K."/>
            <person name="Martijn J."/>
            <person name="Lind A.E."/>
            <person name="van Eijk R."/>
            <person name="Schleper C."/>
            <person name="Guy L."/>
            <person name="Ettema T.J."/>
        </authorList>
    </citation>
    <scope>NUCLEOTIDE SEQUENCE</scope>
</reference>
<dbReference type="EMBL" id="LAZR01000568">
    <property type="protein sequence ID" value="KKN64120.1"/>
    <property type="molecule type" value="Genomic_DNA"/>
</dbReference>